<dbReference type="PANTHER" id="PTHR18947:SF30">
    <property type="entry name" value="GIRDIN"/>
    <property type="match status" value="1"/>
</dbReference>
<feature type="compositionally biased region" description="Polar residues" evidence="4">
    <location>
        <begin position="204"/>
        <end position="229"/>
    </location>
</feature>
<dbReference type="GO" id="GO:0005737">
    <property type="term" value="C:cytoplasm"/>
    <property type="evidence" value="ECO:0007669"/>
    <property type="project" value="UniProtKB-SubCell"/>
</dbReference>
<feature type="region of interest" description="Disordered" evidence="4">
    <location>
        <begin position="204"/>
        <end position="231"/>
    </location>
</feature>
<dbReference type="PANTHER" id="PTHR18947">
    <property type="entry name" value="HOOK PROTEINS"/>
    <property type="match status" value="1"/>
</dbReference>
<name>A0AAW0PKW1_9GOBI</name>
<organism evidence="6 7">
    <name type="scientific">Mugilogobius chulae</name>
    <name type="common">yellowstripe goby</name>
    <dbReference type="NCBI Taxonomy" id="88201"/>
    <lineage>
        <taxon>Eukaryota</taxon>
        <taxon>Metazoa</taxon>
        <taxon>Chordata</taxon>
        <taxon>Craniata</taxon>
        <taxon>Vertebrata</taxon>
        <taxon>Euteleostomi</taxon>
        <taxon>Actinopterygii</taxon>
        <taxon>Neopterygii</taxon>
        <taxon>Teleostei</taxon>
        <taxon>Neoteleostei</taxon>
        <taxon>Acanthomorphata</taxon>
        <taxon>Gobiaria</taxon>
        <taxon>Gobiiformes</taxon>
        <taxon>Gobioidei</taxon>
        <taxon>Gobiidae</taxon>
        <taxon>Gobionellinae</taxon>
        <taxon>Mugilogobius</taxon>
    </lineage>
</organism>
<dbReference type="SUPFAM" id="SSF116907">
    <property type="entry name" value="Hook domain"/>
    <property type="match status" value="1"/>
</dbReference>
<dbReference type="AlphaFoldDB" id="A0AAW0PKW1"/>
<dbReference type="InterPro" id="IPR036872">
    <property type="entry name" value="CH_dom_sf"/>
</dbReference>
<dbReference type="InterPro" id="IPR043936">
    <property type="entry name" value="HOOK_N"/>
</dbReference>
<dbReference type="GO" id="GO:0005813">
    <property type="term" value="C:centrosome"/>
    <property type="evidence" value="ECO:0007669"/>
    <property type="project" value="TreeGrafter"/>
</dbReference>
<reference evidence="7" key="1">
    <citation type="submission" date="2024-04" db="EMBL/GenBank/DDBJ databases">
        <title>Salinicola lusitanus LLJ914,a marine bacterium isolated from the Okinawa Trough.</title>
        <authorList>
            <person name="Li J."/>
        </authorList>
    </citation>
    <scope>NUCLEOTIDE SEQUENCE [LARGE SCALE GENOMIC DNA]</scope>
</reference>
<sequence length="274" mass="31808">MESGVFLPSLDQFMMSPLVTWVKTFMPEDQTMFFDFSDLLDGVFLNDIMSQISASTTPQDLTKVNRIHNLSLLVQQIKMYYQDHLKQLIMTPLPNVLLLCKTPYCEQALEEVKKLLLLLLGCAVQDYIERIQTLEFDTKAAIASHIQELTHNQENLLDLHWLEVREGQPDELEVIARRMALHIRSLLDQRDTYLETITELMQDWNSGSNPQSGAQSNVEQQQRGAQQHLSVELADSKAKIRRLRQELEEKSEQILDCRHELENMATELKKIQQR</sequence>
<proteinExistence type="predicted"/>
<comment type="caution">
    <text evidence="6">The sequence shown here is derived from an EMBL/GenBank/DDBJ whole genome shotgun (WGS) entry which is preliminary data.</text>
</comment>
<keyword evidence="3" id="KW-0175">Coiled coil</keyword>
<evidence type="ECO:0000259" key="5">
    <source>
        <dbReference type="Pfam" id="PF19047"/>
    </source>
</evidence>
<gene>
    <name evidence="6" type="ORF">WMY93_006685</name>
</gene>
<protein>
    <recommendedName>
        <fullName evidence="5">HOOK N-terminal domain-containing protein</fullName>
    </recommendedName>
</protein>
<feature type="domain" description="HOOK N-terminal" evidence="5">
    <location>
        <begin position="16"/>
        <end position="148"/>
    </location>
</feature>
<evidence type="ECO:0000313" key="7">
    <source>
        <dbReference type="Proteomes" id="UP001460270"/>
    </source>
</evidence>
<dbReference type="GO" id="GO:0031122">
    <property type="term" value="P:cytoplasmic microtubule organization"/>
    <property type="evidence" value="ECO:0007669"/>
    <property type="project" value="TreeGrafter"/>
</dbReference>
<evidence type="ECO:0000256" key="1">
    <source>
        <dbReference type="ARBA" id="ARBA00004496"/>
    </source>
</evidence>
<keyword evidence="7" id="KW-1185">Reference proteome</keyword>
<comment type="subcellular location">
    <subcellularLocation>
        <location evidence="1">Cytoplasm</location>
    </subcellularLocation>
</comment>
<dbReference type="GO" id="GO:0051959">
    <property type="term" value="F:dynein light intermediate chain binding"/>
    <property type="evidence" value="ECO:0007669"/>
    <property type="project" value="TreeGrafter"/>
</dbReference>
<dbReference type="GO" id="GO:0030705">
    <property type="term" value="P:cytoskeleton-dependent intracellular transport"/>
    <property type="evidence" value="ECO:0007669"/>
    <property type="project" value="InterPro"/>
</dbReference>
<dbReference type="EMBL" id="JBBPFD010000004">
    <property type="protein sequence ID" value="KAK7930290.1"/>
    <property type="molecule type" value="Genomic_DNA"/>
</dbReference>
<evidence type="ECO:0000256" key="2">
    <source>
        <dbReference type="ARBA" id="ARBA00022490"/>
    </source>
</evidence>
<dbReference type="GO" id="GO:0008017">
    <property type="term" value="F:microtubule binding"/>
    <property type="evidence" value="ECO:0007669"/>
    <property type="project" value="TreeGrafter"/>
</dbReference>
<dbReference type="Gene3D" id="1.10.418.10">
    <property type="entry name" value="Calponin-like domain"/>
    <property type="match status" value="1"/>
</dbReference>
<keyword evidence="2" id="KW-0963">Cytoplasm</keyword>
<evidence type="ECO:0000313" key="6">
    <source>
        <dbReference type="EMBL" id="KAK7930290.1"/>
    </source>
</evidence>
<dbReference type="Proteomes" id="UP001460270">
    <property type="component" value="Unassembled WGS sequence"/>
</dbReference>
<evidence type="ECO:0000256" key="3">
    <source>
        <dbReference type="ARBA" id="ARBA00023054"/>
    </source>
</evidence>
<accession>A0AAW0PKW1</accession>
<evidence type="ECO:0000256" key="4">
    <source>
        <dbReference type="SAM" id="MobiDB-lite"/>
    </source>
</evidence>
<dbReference type="Pfam" id="PF19047">
    <property type="entry name" value="HOOK_N"/>
    <property type="match status" value="1"/>
</dbReference>